<gene>
    <name evidence="2" type="primary">yidD</name>
    <name evidence="2" type="ORF">SBA5_300016</name>
</gene>
<organism evidence="2 3">
    <name type="scientific">Candidatus Sulfuritelmatomonas gaucii</name>
    <dbReference type="NCBI Taxonomy" id="2043161"/>
    <lineage>
        <taxon>Bacteria</taxon>
        <taxon>Pseudomonadati</taxon>
        <taxon>Acidobacteriota</taxon>
        <taxon>Terriglobia</taxon>
        <taxon>Terriglobales</taxon>
        <taxon>Acidobacteriaceae</taxon>
        <taxon>Candidatus Sulfuritelmatomonas</taxon>
    </lineage>
</organism>
<name>A0A2N9LDM0_9BACT</name>
<proteinExistence type="inferred from homology"/>
<comment type="subcellular location">
    <subcellularLocation>
        <location evidence="1">Cell membrane</location>
        <topology evidence="1">Peripheral membrane protein</topology>
        <orientation evidence="1">Cytoplasmic side</orientation>
    </subcellularLocation>
</comment>
<protein>
    <recommendedName>
        <fullName evidence="1">Putative membrane protein insertion efficiency factor</fullName>
    </recommendedName>
</protein>
<dbReference type="GO" id="GO:0005886">
    <property type="term" value="C:plasma membrane"/>
    <property type="evidence" value="ECO:0007669"/>
    <property type="project" value="UniProtKB-SubCell"/>
</dbReference>
<dbReference type="Pfam" id="PF01809">
    <property type="entry name" value="YidD"/>
    <property type="match status" value="1"/>
</dbReference>
<keyword evidence="1" id="KW-0472">Membrane</keyword>
<comment type="function">
    <text evidence="1">Could be involved in insertion of integral membrane proteins into the membrane.</text>
</comment>
<dbReference type="AlphaFoldDB" id="A0A2N9LDM0"/>
<dbReference type="OrthoDB" id="9801753at2"/>
<reference evidence="3" key="1">
    <citation type="submission" date="2018-02" db="EMBL/GenBank/DDBJ databases">
        <authorList>
            <person name="Hausmann B."/>
        </authorList>
    </citation>
    <scope>NUCLEOTIDE SEQUENCE [LARGE SCALE GENOMIC DNA]</scope>
    <source>
        <strain evidence="3">Peat soil MAG SbA5</strain>
    </source>
</reference>
<dbReference type="Proteomes" id="UP000239735">
    <property type="component" value="Unassembled WGS sequence"/>
</dbReference>
<keyword evidence="1" id="KW-1003">Cell membrane</keyword>
<evidence type="ECO:0000313" key="2">
    <source>
        <dbReference type="EMBL" id="SPE21372.1"/>
    </source>
</evidence>
<evidence type="ECO:0000313" key="3">
    <source>
        <dbReference type="Proteomes" id="UP000239735"/>
    </source>
</evidence>
<dbReference type="SMART" id="SM01234">
    <property type="entry name" value="Haemolytic"/>
    <property type="match status" value="1"/>
</dbReference>
<evidence type="ECO:0000256" key="1">
    <source>
        <dbReference type="HAMAP-Rule" id="MF_00386"/>
    </source>
</evidence>
<dbReference type="EMBL" id="OKRB01000087">
    <property type="protein sequence ID" value="SPE21372.1"/>
    <property type="molecule type" value="Genomic_DNA"/>
</dbReference>
<dbReference type="PANTHER" id="PTHR33383">
    <property type="entry name" value="MEMBRANE PROTEIN INSERTION EFFICIENCY FACTOR-RELATED"/>
    <property type="match status" value="1"/>
</dbReference>
<dbReference type="InterPro" id="IPR002696">
    <property type="entry name" value="Membr_insert_effic_factor_YidD"/>
</dbReference>
<dbReference type="HAMAP" id="MF_00386">
    <property type="entry name" value="UPF0161_YidD"/>
    <property type="match status" value="1"/>
</dbReference>
<comment type="similarity">
    <text evidence="1">Belongs to the UPF0161 family.</text>
</comment>
<sequence>MTRLLLAFVAFYRRWLSPMLHALSPGGCKFQPTCSEYAATAIAVHGPMRGCALAAWRLLRCHPFTRGGFDPVPAPGIRRGRAVTPHEPLP</sequence>
<dbReference type="NCBIfam" id="TIGR00278">
    <property type="entry name" value="membrane protein insertion efficiency factor YidD"/>
    <property type="match status" value="1"/>
</dbReference>
<accession>A0A2N9LDM0</accession>
<dbReference type="PANTHER" id="PTHR33383:SF1">
    <property type="entry name" value="MEMBRANE PROTEIN INSERTION EFFICIENCY FACTOR-RELATED"/>
    <property type="match status" value="1"/>
</dbReference>